<feature type="region of interest" description="Disordered" evidence="13">
    <location>
        <begin position="439"/>
        <end position="470"/>
    </location>
</feature>
<dbReference type="GO" id="GO:0005737">
    <property type="term" value="C:cytoplasm"/>
    <property type="evidence" value="ECO:0007669"/>
    <property type="project" value="EnsemblPlants"/>
</dbReference>
<evidence type="ECO:0000256" key="2">
    <source>
        <dbReference type="ARBA" id="ARBA00001947"/>
    </source>
</evidence>
<dbReference type="PANTHER" id="PTHR14456:SF2">
    <property type="entry name" value="INOSITOL-PENTAKISPHOSPHATE 2-KINASE"/>
    <property type="match status" value="1"/>
</dbReference>
<dbReference type="GO" id="GO:0046872">
    <property type="term" value="F:metal ion binding"/>
    <property type="evidence" value="ECO:0007669"/>
    <property type="project" value="UniProtKB-KW"/>
</dbReference>
<comment type="domain">
    <text evidence="12">The EXKPK motif is conserved in inositol-pentakisphosphate 2-kinases of both family 1 and 2.</text>
</comment>
<dbReference type="GO" id="GO:0010264">
    <property type="term" value="P:myo-inositol hexakisphosphate biosynthetic process"/>
    <property type="evidence" value="ECO:0007669"/>
    <property type="project" value="EnsemblPlants"/>
</dbReference>
<sequence>MEMVILEGKDACDWVYRGEGGANLVLAYSGSSSSPSSLFVGKVIRIQKARKNDKANGVFSVLTCDEQLLWRENKELISSQNKEVLEQRYVKHVIIPLLGSKHVDAGVRISVSKEFLESVDKKVTKQRPPWRVNAANVDTSHDSALILNDHSLFSQGISSGGDCISVEIKPKCGFLPTSRFISEENMLKRSVSRFKMHQILKLEYNEISEVSEYDPLDLFSGSKERVSEAIKGLYSTPQNNFRVFLNGSLILGGSGESTGRTSPEIGYAFEDALKGFIQSDDGHRKNSFLQLVSDAVYESKVLDRLLEVQKLDILDVEGAIHCYYDVINQPCPICKEGGPLEEYSSLHALPLDESLKIVKDYMTAATAKDCSLMISFQSRKDWDGEPSCDNVCLKLTNQTFDYKVHFIDLSLKPLKRMEAYYKLDQRIISFYTQKQKVKNGEEHLGNQNLPMKAKSRGTQSHGSSQHHYYL</sequence>
<dbReference type="EC" id="2.7.1.158" evidence="4 12"/>
<comment type="function">
    <text evidence="11">Phosphorylates Ins(1,3,4,5,6)P5 at position 2 to form Ins(1,2,3,4,5,6)P6 (InsP6 or phytate). Phytate is a regulator of intracellular signaling, a highly abundant animal antinutrient, and a phosphate store in plant seeds. Also phosphorylates Ins(1,3,4,6)P4 and Ins(1,4,5,6)P4 to produce Ins(1,2,3,4,6)P5 and Ins(1,2,4,5,6)P5.</text>
</comment>
<dbReference type="Proteomes" id="UP000029120">
    <property type="component" value="Chromosome 6"/>
</dbReference>
<dbReference type="GO" id="GO:0102731">
    <property type="term" value="F:inositol-1,3,4,6-tetrakisphosphate 2-kinase activity"/>
    <property type="evidence" value="ECO:0007669"/>
    <property type="project" value="EnsemblPlants"/>
</dbReference>
<keyword evidence="6" id="KW-0479">Metal-binding</keyword>
<comment type="similarity">
    <text evidence="3">Belongs to the IPK1 type 2 family.</text>
</comment>
<feature type="compositionally biased region" description="Polar residues" evidence="13">
    <location>
        <begin position="456"/>
        <end position="470"/>
    </location>
</feature>
<dbReference type="OMA" id="HRQHCIV"/>
<dbReference type="GO" id="GO:0005634">
    <property type="term" value="C:nucleus"/>
    <property type="evidence" value="ECO:0007669"/>
    <property type="project" value="EnsemblPlants"/>
</dbReference>
<dbReference type="GO" id="GO:0042742">
    <property type="term" value="P:defense response to bacterium"/>
    <property type="evidence" value="ECO:0007669"/>
    <property type="project" value="EnsemblPlants"/>
</dbReference>
<dbReference type="EMBL" id="CM002874">
    <property type="protein sequence ID" value="KFK31811.1"/>
    <property type="molecule type" value="Genomic_DNA"/>
</dbReference>
<dbReference type="GO" id="GO:0035299">
    <property type="term" value="F:inositol-1,3,4,5,6-pentakisphosphate 2-kinase activity"/>
    <property type="evidence" value="ECO:0007669"/>
    <property type="project" value="UniProtKB-EC"/>
</dbReference>
<dbReference type="OrthoDB" id="272370at2759"/>
<dbReference type="InterPro" id="IPR009286">
    <property type="entry name" value="Ins_P5_2-kin"/>
</dbReference>
<dbReference type="GO" id="GO:0051607">
    <property type="term" value="P:defense response to virus"/>
    <property type="evidence" value="ECO:0007669"/>
    <property type="project" value="EnsemblPlants"/>
</dbReference>
<keyword evidence="15" id="KW-1185">Reference proteome</keyword>
<reference evidence="15" key="1">
    <citation type="journal article" date="2015" name="Nat. Plants">
        <title>Genome expansion of Arabis alpina linked with retrotransposition and reduced symmetric DNA methylation.</title>
        <authorList>
            <person name="Willing E.M."/>
            <person name="Rawat V."/>
            <person name="Mandakova T."/>
            <person name="Maumus F."/>
            <person name="James G.V."/>
            <person name="Nordstroem K.J."/>
            <person name="Becker C."/>
            <person name="Warthmann N."/>
            <person name="Chica C."/>
            <person name="Szarzynska B."/>
            <person name="Zytnicki M."/>
            <person name="Albani M.C."/>
            <person name="Kiefer C."/>
            <person name="Bergonzi S."/>
            <person name="Castaings L."/>
            <person name="Mateos J.L."/>
            <person name="Berns M.C."/>
            <person name="Bujdoso N."/>
            <person name="Piofczyk T."/>
            <person name="de Lorenzo L."/>
            <person name="Barrero-Sicilia C."/>
            <person name="Mateos I."/>
            <person name="Piednoel M."/>
            <person name="Hagmann J."/>
            <person name="Chen-Min-Tao R."/>
            <person name="Iglesias-Fernandez R."/>
            <person name="Schuster S.C."/>
            <person name="Alonso-Blanco C."/>
            <person name="Roudier F."/>
            <person name="Carbonero P."/>
            <person name="Paz-Ares J."/>
            <person name="Davis S.J."/>
            <person name="Pecinka A."/>
            <person name="Quesneville H."/>
            <person name="Colot V."/>
            <person name="Lysak M.A."/>
            <person name="Weigel D."/>
            <person name="Coupland G."/>
            <person name="Schneeberger K."/>
        </authorList>
    </citation>
    <scope>NUCLEOTIDE SEQUENCE [LARGE SCALE GENOMIC DNA]</scope>
    <source>
        <strain evidence="15">cv. Pajares</strain>
    </source>
</reference>
<keyword evidence="7 12" id="KW-0547">Nucleotide-binding</keyword>
<evidence type="ECO:0000256" key="12">
    <source>
        <dbReference type="RuleBase" id="RU364126"/>
    </source>
</evidence>
<dbReference type="InterPro" id="IPR043001">
    <property type="entry name" value="IP5_2-K_N_lobe"/>
</dbReference>
<evidence type="ECO:0000256" key="4">
    <source>
        <dbReference type="ARBA" id="ARBA00012023"/>
    </source>
</evidence>
<gene>
    <name evidence="14" type="ordered locus">AALP_Aa6g161800</name>
</gene>
<comment type="catalytic activity">
    <reaction evidence="1 12">
        <text>1D-myo-inositol 1,3,4,5,6-pentakisphosphate + ATP = 1D-myo-inositol hexakisphosphate + ADP + H(+)</text>
        <dbReference type="Rhea" id="RHEA:20313"/>
        <dbReference type="ChEBI" id="CHEBI:15378"/>
        <dbReference type="ChEBI" id="CHEBI:30616"/>
        <dbReference type="ChEBI" id="CHEBI:57733"/>
        <dbReference type="ChEBI" id="CHEBI:58130"/>
        <dbReference type="ChEBI" id="CHEBI:456216"/>
        <dbReference type="EC" id="2.7.1.158"/>
    </reaction>
</comment>
<evidence type="ECO:0000313" key="14">
    <source>
        <dbReference type="EMBL" id="KFK31811.1"/>
    </source>
</evidence>
<keyword evidence="10 12" id="KW-0067">ATP-binding</keyword>
<evidence type="ECO:0000256" key="7">
    <source>
        <dbReference type="ARBA" id="ARBA00022741"/>
    </source>
</evidence>
<dbReference type="GO" id="GO:0048527">
    <property type="term" value="P:lateral root development"/>
    <property type="evidence" value="ECO:0007669"/>
    <property type="project" value="EnsemblPlants"/>
</dbReference>
<evidence type="ECO:0000256" key="13">
    <source>
        <dbReference type="SAM" id="MobiDB-lite"/>
    </source>
</evidence>
<keyword evidence="8 12" id="KW-0418">Kinase</keyword>
<accession>A0A087GPK9</accession>
<proteinExistence type="inferred from homology"/>
<comment type="cofactor">
    <cofactor evidence="2">
        <name>Zn(2+)</name>
        <dbReference type="ChEBI" id="CHEBI:29105"/>
    </cofactor>
</comment>
<evidence type="ECO:0000256" key="3">
    <source>
        <dbReference type="ARBA" id="ARBA00007229"/>
    </source>
</evidence>
<dbReference type="Gramene" id="KFK31811">
    <property type="protein sequence ID" value="KFK31811"/>
    <property type="gene ID" value="AALP_AA6G161800"/>
</dbReference>
<dbReference type="FunFam" id="3.30.200.110:FF:000002">
    <property type="entry name" value="Inositol-pentakisphosphate 2-kinase"/>
    <property type="match status" value="1"/>
</dbReference>
<dbReference type="PANTHER" id="PTHR14456">
    <property type="entry name" value="INOSITOL POLYPHOSPHATE KINASE 1"/>
    <property type="match status" value="1"/>
</dbReference>
<name>A0A087GPK9_ARAAL</name>
<dbReference type="Pfam" id="PF06090">
    <property type="entry name" value="Ins_P5_2-kin"/>
    <property type="match status" value="1"/>
</dbReference>
<dbReference type="GO" id="GO:0032942">
    <property type="term" value="F:inositol-1,4,5,6-tetrakisphosphate 2-kinase activity"/>
    <property type="evidence" value="ECO:0007669"/>
    <property type="project" value="EnsemblPlants"/>
</dbReference>
<dbReference type="GO" id="GO:0005524">
    <property type="term" value="F:ATP binding"/>
    <property type="evidence" value="ECO:0007669"/>
    <property type="project" value="UniProtKB-KW"/>
</dbReference>
<evidence type="ECO:0000256" key="1">
    <source>
        <dbReference type="ARBA" id="ARBA00001774"/>
    </source>
</evidence>
<dbReference type="eggNOG" id="KOG4749">
    <property type="taxonomic scope" value="Eukaryota"/>
</dbReference>
<evidence type="ECO:0000256" key="9">
    <source>
        <dbReference type="ARBA" id="ARBA00022833"/>
    </source>
</evidence>
<organism evidence="14 15">
    <name type="scientific">Arabis alpina</name>
    <name type="common">Alpine rock-cress</name>
    <dbReference type="NCBI Taxonomy" id="50452"/>
    <lineage>
        <taxon>Eukaryota</taxon>
        <taxon>Viridiplantae</taxon>
        <taxon>Streptophyta</taxon>
        <taxon>Embryophyta</taxon>
        <taxon>Tracheophyta</taxon>
        <taxon>Spermatophyta</taxon>
        <taxon>Magnoliopsida</taxon>
        <taxon>eudicotyledons</taxon>
        <taxon>Gunneridae</taxon>
        <taxon>Pentapetalae</taxon>
        <taxon>rosids</taxon>
        <taxon>malvids</taxon>
        <taxon>Brassicales</taxon>
        <taxon>Brassicaceae</taxon>
        <taxon>Arabideae</taxon>
        <taxon>Arabis</taxon>
    </lineage>
</organism>
<evidence type="ECO:0000256" key="6">
    <source>
        <dbReference type="ARBA" id="ARBA00022723"/>
    </source>
</evidence>
<evidence type="ECO:0000256" key="5">
    <source>
        <dbReference type="ARBA" id="ARBA00022679"/>
    </source>
</evidence>
<evidence type="ECO:0000256" key="8">
    <source>
        <dbReference type="ARBA" id="ARBA00022777"/>
    </source>
</evidence>
<evidence type="ECO:0000313" key="15">
    <source>
        <dbReference type="Proteomes" id="UP000029120"/>
    </source>
</evidence>
<protein>
    <recommendedName>
        <fullName evidence="4 12">Inositol-pentakisphosphate 2-kinase</fullName>
        <ecNumber evidence="4 12">2.7.1.158</ecNumber>
    </recommendedName>
</protein>
<keyword evidence="5 12" id="KW-0808">Transferase</keyword>
<evidence type="ECO:0000256" key="11">
    <source>
        <dbReference type="ARBA" id="ARBA00056211"/>
    </source>
</evidence>
<dbReference type="GO" id="GO:0050832">
    <property type="term" value="P:defense response to fungus"/>
    <property type="evidence" value="ECO:0007669"/>
    <property type="project" value="EnsemblPlants"/>
</dbReference>
<dbReference type="Gene3D" id="3.30.200.110">
    <property type="entry name" value="Inositol-pentakisphosphate 2-kinase, N-lobe"/>
    <property type="match status" value="1"/>
</dbReference>
<dbReference type="GO" id="GO:0030643">
    <property type="term" value="P:intracellular phosphate ion homeostasis"/>
    <property type="evidence" value="ECO:0007669"/>
    <property type="project" value="EnsemblPlants"/>
</dbReference>
<keyword evidence="9" id="KW-0862">Zinc</keyword>
<dbReference type="AlphaFoldDB" id="A0A087GPK9"/>
<evidence type="ECO:0000256" key="10">
    <source>
        <dbReference type="ARBA" id="ARBA00022840"/>
    </source>
</evidence>